<proteinExistence type="predicted"/>
<evidence type="ECO:0000313" key="2">
    <source>
        <dbReference type="Proteomes" id="UP000823619"/>
    </source>
</evidence>
<gene>
    <name evidence="1" type="ORF">IAC23_05470</name>
</gene>
<dbReference type="PANTHER" id="PTHR45947">
    <property type="entry name" value="SULFOQUINOVOSYL TRANSFERASE SQD2"/>
    <property type="match status" value="1"/>
</dbReference>
<dbReference type="SUPFAM" id="SSF53756">
    <property type="entry name" value="UDP-Glycosyltransferase/glycogen phosphorylase"/>
    <property type="match status" value="1"/>
</dbReference>
<accession>A0A9D9HCR4</accession>
<dbReference type="AlphaFoldDB" id="A0A9D9HCR4"/>
<sequence length="438" mass="48338">MKVLWLSSANTLYAEKGDRAYNGKGWIASLQDAVREYAPSIRLAIAFLSTEDSGAIVQDGVSYYKIRRRTPAGFRKLMHNWSNDVSENYDNRIRQIADDFKPDIIQVFGCETKLASAILSIKDIPVIVHIQGILNECLPCFFPPGFCTEDMVTSSTFINEKILRNGYIHLYDDYRRRAIKEKSYLSGMRYAMGRTFWDKAAVQKYSSACYFHVDEVLRPVFYSYAAGAGPGKADNMTSGHAWYGGNGHIIRLASTISPVPYKGLDLILRTASILKKDGRKVRWDVAGINPGSDIVRIFEKKTGIKAEDNGIRFLGVIDEVRLAQTLLDSDIYVHPSYIDNSPNSVCEAQMLGIPAVVTDAGGTSALVKDGTTGKVVATGDSAAMAEAIAGYMDRPQEAYATAKAAAEAAALRHDRRKIVSDLLSVYQLILQESRSAVL</sequence>
<protein>
    <submittedName>
        <fullName evidence="1">Glycosyltransferase</fullName>
    </submittedName>
</protein>
<dbReference type="Proteomes" id="UP000823619">
    <property type="component" value="Unassembled WGS sequence"/>
</dbReference>
<reference evidence="1" key="2">
    <citation type="journal article" date="2021" name="PeerJ">
        <title>Extensive microbial diversity within the chicken gut microbiome revealed by metagenomics and culture.</title>
        <authorList>
            <person name="Gilroy R."/>
            <person name="Ravi A."/>
            <person name="Getino M."/>
            <person name="Pursley I."/>
            <person name="Horton D.L."/>
            <person name="Alikhan N.F."/>
            <person name="Baker D."/>
            <person name="Gharbi K."/>
            <person name="Hall N."/>
            <person name="Watson M."/>
            <person name="Adriaenssens E.M."/>
            <person name="Foster-Nyarko E."/>
            <person name="Jarju S."/>
            <person name="Secka A."/>
            <person name="Antonio M."/>
            <person name="Oren A."/>
            <person name="Chaudhuri R.R."/>
            <person name="La Ragione R."/>
            <person name="Hildebrand F."/>
            <person name="Pallen M.J."/>
        </authorList>
    </citation>
    <scope>NUCLEOTIDE SEQUENCE</scope>
    <source>
        <strain evidence="1">D5-748</strain>
    </source>
</reference>
<dbReference type="Gene3D" id="3.40.50.2000">
    <property type="entry name" value="Glycogen Phosphorylase B"/>
    <property type="match status" value="2"/>
</dbReference>
<comment type="caution">
    <text evidence="1">The sequence shown here is derived from an EMBL/GenBank/DDBJ whole genome shotgun (WGS) entry which is preliminary data.</text>
</comment>
<dbReference type="CDD" id="cd03801">
    <property type="entry name" value="GT4_PimA-like"/>
    <property type="match status" value="1"/>
</dbReference>
<dbReference type="Pfam" id="PF13692">
    <property type="entry name" value="Glyco_trans_1_4"/>
    <property type="match status" value="1"/>
</dbReference>
<dbReference type="GO" id="GO:0016757">
    <property type="term" value="F:glycosyltransferase activity"/>
    <property type="evidence" value="ECO:0007669"/>
    <property type="project" value="TreeGrafter"/>
</dbReference>
<dbReference type="PANTHER" id="PTHR45947:SF3">
    <property type="entry name" value="SULFOQUINOVOSYL TRANSFERASE SQD2"/>
    <property type="match status" value="1"/>
</dbReference>
<evidence type="ECO:0000313" key="1">
    <source>
        <dbReference type="EMBL" id="MBO8445128.1"/>
    </source>
</evidence>
<name>A0A9D9HCR4_9BACT</name>
<organism evidence="1 2">
    <name type="scientific">Candidatus Cryptobacteroides merdavium</name>
    <dbReference type="NCBI Taxonomy" id="2840769"/>
    <lineage>
        <taxon>Bacteria</taxon>
        <taxon>Pseudomonadati</taxon>
        <taxon>Bacteroidota</taxon>
        <taxon>Bacteroidia</taxon>
        <taxon>Bacteroidales</taxon>
        <taxon>Candidatus Cryptobacteroides</taxon>
    </lineage>
</organism>
<dbReference type="InterPro" id="IPR050194">
    <property type="entry name" value="Glycosyltransferase_grp1"/>
</dbReference>
<dbReference type="EMBL" id="JADIMO010000066">
    <property type="protein sequence ID" value="MBO8445128.1"/>
    <property type="molecule type" value="Genomic_DNA"/>
</dbReference>
<reference evidence="1" key="1">
    <citation type="submission" date="2020-10" db="EMBL/GenBank/DDBJ databases">
        <authorList>
            <person name="Gilroy R."/>
        </authorList>
    </citation>
    <scope>NUCLEOTIDE SEQUENCE</scope>
    <source>
        <strain evidence="1">D5-748</strain>
    </source>
</reference>